<feature type="transmembrane region" description="Helical" evidence="1">
    <location>
        <begin position="34"/>
        <end position="53"/>
    </location>
</feature>
<protein>
    <submittedName>
        <fullName evidence="2">Uncharacterized protein</fullName>
    </submittedName>
</protein>
<sequence length="310" mass="35330">MFFFEAMPWYSVLMWFVVVCGLMFVNEITRRSKWLAIGVYLVLPILLPFTIWAKTAGPGTPVGYWFPWVKTYSALAGVLGFMALRYRKGLASNKKLLLFPPLILSFNILEAVFRDFQCYSLNGIVDGLFIQGGPWNIMNGIAGILNILAISGWIGIYIGKDKNKDMIWPDQLWFWIIAYDIWNFAYVYNCMADHSFYTGAALLVSCTIPAFFFKKGAWLQHRAQTLALWAMFSLTLPNFADNSMFAVRSSHNPKALFFLSTLALIANAAVCIYHFSRVIKYKRNPLKDEIYTDLEAYKAISEEVNNGVNA</sequence>
<feature type="transmembrane region" description="Helical" evidence="1">
    <location>
        <begin position="65"/>
        <end position="84"/>
    </location>
</feature>
<dbReference type="InterPro" id="IPR043747">
    <property type="entry name" value="DUF5692"/>
</dbReference>
<organism evidence="2 3">
    <name type="scientific">Oceanirhabdus seepicola</name>
    <dbReference type="NCBI Taxonomy" id="2828781"/>
    <lineage>
        <taxon>Bacteria</taxon>
        <taxon>Bacillati</taxon>
        <taxon>Bacillota</taxon>
        <taxon>Clostridia</taxon>
        <taxon>Eubacteriales</taxon>
        <taxon>Clostridiaceae</taxon>
        <taxon>Oceanirhabdus</taxon>
    </lineage>
</organism>
<keyword evidence="1" id="KW-0472">Membrane</keyword>
<gene>
    <name evidence="2" type="ORF">KDK92_19165</name>
</gene>
<comment type="caution">
    <text evidence="2">The sequence shown here is derived from an EMBL/GenBank/DDBJ whole genome shotgun (WGS) entry which is preliminary data.</text>
</comment>
<feature type="transmembrane region" description="Helical" evidence="1">
    <location>
        <begin position="255"/>
        <end position="275"/>
    </location>
</feature>
<accession>A0A9J6P7C7</accession>
<dbReference type="Pfam" id="PF18948">
    <property type="entry name" value="DUF5692"/>
    <property type="match status" value="1"/>
</dbReference>
<name>A0A9J6P7C7_9CLOT</name>
<keyword evidence="1" id="KW-1133">Transmembrane helix</keyword>
<keyword evidence="3" id="KW-1185">Reference proteome</keyword>
<proteinExistence type="predicted"/>
<dbReference type="EMBL" id="JAGSOJ010000004">
    <property type="protein sequence ID" value="MCM1991865.1"/>
    <property type="molecule type" value="Genomic_DNA"/>
</dbReference>
<evidence type="ECO:0000313" key="2">
    <source>
        <dbReference type="EMBL" id="MCM1991865.1"/>
    </source>
</evidence>
<feature type="transmembrane region" description="Helical" evidence="1">
    <location>
        <begin position="96"/>
        <end position="113"/>
    </location>
</feature>
<dbReference type="AlphaFoldDB" id="A0A9J6P7C7"/>
<evidence type="ECO:0000256" key="1">
    <source>
        <dbReference type="SAM" id="Phobius"/>
    </source>
</evidence>
<reference evidence="2" key="2">
    <citation type="submission" date="2021-04" db="EMBL/GenBank/DDBJ databases">
        <authorList>
            <person name="Dong X."/>
        </authorList>
    </citation>
    <scope>NUCLEOTIDE SEQUENCE</scope>
    <source>
        <strain evidence="2">ZWT</strain>
    </source>
</reference>
<feature type="transmembrane region" description="Helical" evidence="1">
    <location>
        <begin position="6"/>
        <end position="25"/>
    </location>
</feature>
<feature type="transmembrane region" description="Helical" evidence="1">
    <location>
        <begin position="225"/>
        <end position="240"/>
    </location>
</feature>
<keyword evidence="1" id="KW-0812">Transmembrane</keyword>
<feature type="transmembrane region" description="Helical" evidence="1">
    <location>
        <begin position="194"/>
        <end position="213"/>
    </location>
</feature>
<dbReference type="RefSeq" id="WP_250860999.1">
    <property type="nucleotide sequence ID" value="NZ_JAGSOJ010000004.1"/>
</dbReference>
<evidence type="ECO:0000313" key="3">
    <source>
        <dbReference type="Proteomes" id="UP001056429"/>
    </source>
</evidence>
<feature type="transmembrane region" description="Helical" evidence="1">
    <location>
        <begin position="137"/>
        <end position="159"/>
    </location>
</feature>
<dbReference type="Proteomes" id="UP001056429">
    <property type="component" value="Unassembled WGS sequence"/>
</dbReference>
<feature type="transmembrane region" description="Helical" evidence="1">
    <location>
        <begin position="171"/>
        <end position="188"/>
    </location>
</feature>
<reference evidence="2" key="1">
    <citation type="journal article" date="2021" name="mSystems">
        <title>Bacteria and Archaea Synergistically Convert Glycine Betaine to Biogenic Methane in the Formosa Cold Seep of the South China Sea.</title>
        <authorList>
            <person name="Li L."/>
            <person name="Zhang W."/>
            <person name="Zhang S."/>
            <person name="Song L."/>
            <person name="Sun Q."/>
            <person name="Zhang H."/>
            <person name="Xiang H."/>
            <person name="Dong X."/>
        </authorList>
    </citation>
    <scope>NUCLEOTIDE SEQUENCE</scope>
    <source>
        <strain evidence="2">ZWT</strain>
    </source>
</reference>